<dbReference type="InterPro" id="IPR003593">
    <property type="entry name" value="AAA+_ATPase"/>
</dbReference>
<accession>A0ABP0QT96</accession>
<evidence type="ECO:0000313" key="3">
    <source>
        <dbReference type="EMBL" id="CAK9091174.1"/>
    </source>
</evidence>
<dbReference type="Pfam" id="PF00004">
    <property type="entry name" value="AAA"/>
    <property type="match status" value="1"/>
</dbReference>
<organism evidence="3 4">
    <name type="scientific">Durusdinium trenchii</name>
    <dbReference type="NCBI Taxonomy" id="1381693"/>
    <lineage>
        <taxon>Eukaryota</taxon>
        <taxon>Sar</taxon>
        <taxon>Alveolata</taxon>
        <taxon>Dinophyceae</taxon>
        <taxon>Suessiales</taxon>
        <taxon>Symbiodiniaceae</taxon>
        <taxon>Durusdinium</taxon>
    </lineage>
</organism>
<feature type="region of interest" description="Disordered" evidence="1">
    <location>
        <begin position="448"/>
        <end position="483"/>
    </location>
</feature>
<dbReference type="InterPro" id="IPR052267">
    <property type="entry name" value="N-DRC_Component"/>
</dbReference>
<gene>
    <name evidence="3" type="ORF">SCF082_LOCUS42958</name>
</gene>
<dbReference type="InterPro" id="IPR027417">
    <property type="entry name" value="P-loop_NTPase"/>
</dbReference>
<dbReference type="SUPFAM" id="SSF52540">
    <property type="entry name" value="P-loop containing nucleoside triphosphate hydrolases"/>
    <property type="match status" value="1"/>
</dbReference>
<feature type="region of interest" description="Disordered" evidence="1">
    <location>
        <begin position="260"/>
        <end position="283"/>
    </location>
</feature>
<dbReference type="PROSITE" id="PS50096">
    <property type="entry name" value="IQ"/>
    <property type="match status" value="1"/>
</dbReference>
<dbReference type="InterPro" id="IPR003959">
    <property type="entry name" value="ATPase_AAA_core"/>
</dbReference>
<feature type="compositionally biased region" description="Basic and acidic residues" evidence="1">
    <location>
        <begin position="260"/>
        <end position="273"/>
    </location>
</feature>
<evidence type="ECO:0000259" key="2">
    <source>
        <dbReference type="SMART" id="SM00382"/>
    </source>
</evidence>
<dbReference type="EMBL" id="CAXAMM010040111">
    <property type="protein sequence ID" value="CAK9091174.1"/>
    <property type="molecule type" value="Genomic_DNA"/>
</dbReference>
<protein>
    <submittedName>
        <fullName evidence="3">Dynein regulatory complex protein 11 (IQ and AAA domain-containing protein 1)</fullName>
    </submittedName>
</protein>
<evidence type="ECO:0000256" key="1">
    <source>
        <dbReference type="SAM" id="MobiDB-lite"/>
    </source>
</evidence>
<comment type="caution">
    <text evidence="3">The sequence shown here is derived from an EMBL/GenBank/DDBJ whole genome shotgun (WGS) entry which is preliminary data.</text>
</comment>
<dbReference type="PANTHER" id="PTHR14690:SF0">
    <property type="entry name" value="IQ MOTIF CONTAINING WITH AAA DOMAIN 1"/>
    <property type="match status" value="1"/>
</dbReference>
<dbReference type="Gene3D" id="1.10.8.60">
    <property type="match status" value="1"/>
</dbReference>
<feature type="compositionally biased region" description="Basic and acidic residues" evidence="1">
    <location>
        <begin position="345"/>
        <end position="365"/>
    </location>
</feature>
<proteinExistence type="predicted"/>
<feature type="domain" description="AAA+ ATPase" evidence="2">
    <location>
        <begin position="573"/>
        <end position="719"/>
    </location>
</feature>
<feature type="region of interest" description="Disordered" evidence="1">
    <location>
        <begin position="322"/>
        <end position="384"/>
    </location>
</feature>
<feature type="non-terminal residue" evidence="3">
    <location>
        <position position="1"/>
    </location>
</feature>
<keyword evidence="4" id="KW-1185">Reference proteome</keyword>
<name>A0ABP0QT96_9DINO</name>
<dbReference type="SMART" id="SM00382">
    <property type="entry name" value="AAA"/>
    <property type="match status" value="1"/>
</dbReference>
<dbReference type="PANTHER" id="PTHR14690">
    <property type="entry name" value="IQ MOTIF CONTAINING WITH AAA DOMAIN 1"/>
    <property type="match status" value="1"/>
</dbReference>
<reference evidence="3 4" key="1">
    <citation type="submission" date="2024-02" db="EMBL/GenBank/DDBJ databases">
        <authorList>
            <person name="Chen Y."/>
            <person name="Shah S."/>
            <person name="Dougan E. K."/>
            <person name="Thang M."/>
            <person name="Chan C."/>
        </authorList>
    </citation>
    <scope>NUCLEOTIDE SEQUENCE [LARGE SCALE GENOMIC DNA]</scope>
</reference>
<sequence>TFDLKWQEAMAELNEQLHVEDHTLSLKDGEQAPSLPQVTVQEAVQHWSCLYIRYLDIFGKLEECYDGIVHPQKRIDIKLIMELVMTRVLELKVLEVPIPRYFREEFADTQVGREKLIAALKTVKLGEDSVLPVEQGRDKEFDKPLVQMTLEEAIDCLQTAERGRQGIVRGQLVRDLLEEEQAEKTAAFGAHKIQTVDTYGLDPEVAAANIQRLYRGNKSRRKALEERDRELAFIGMRRGNVWDDVEAKRTEEQLMKELEVSRDRRKHEQKENENAYSEDLIELHGTVLEEEGPDMREKMMDERRAWFTEELGKGVFPEDLGGFYLAKNPHPEEDESGEGDANKGGGKDAKKGGKKDAKKDAKKGGEEEEVEKIPPLSGPSVFSQTLKDSLDRYDEIWLERDESDNFQQKHDVSLAKNVVRPNVEEEVRENVDKMLVVQLQNLKTQLEAAASGGKKGKKKKDKGKKGKKGKKDKKGKKGKALPGEKLCSGMELEEMLGLLIEHGVVRDHSPCRVQDLVGEFNYLGSSYQQHSEVRDVFGNWVPQDPSTTQIRQAITEQIILPLGCSFLRATAPYAKSVLLYGPRGSGKTMMAQAVAQHTRALFLNLSPEVLENVPKEFREGKSGPTRLVHMAFAVARHPDFAPAVIYIDEIDRIFVGKKKGSGGDAAKFRKDIVTYANSLKPEERVVLLGCTSQPFNIPEGEFKDIKAVFQRQLYLANPDYASRVLLWRMFLQRAFDEVELDIPERIDISALALVSEGYSAGTIETCVRKTLTERRKATLKTRPITEKDFINPLSSLPVTYQQDNLKFQQFTAAITGLRDRQERVKALKDGDDAGDKKKKKK</sequence>
<dbReference type="Proteomes" id="UP001642464">
    <property type="component" value="Unassembled WGS sequence"/>
</dbReference>
<dbReference type="Gene3D" id="3.40.50.300">
    <property type="entry name" value="P-loop containing nucleotide triphosphate hydrolases"/>
    <property type="match status" value="1"/>
</dbReference>
<feature type="compositionally biased region" description="Basic residues" evidence="1">
    <location>
        <begin position="454"/>
        <end position="479"/>
    </location>
</feature>
<evidence type="ECO:0000313" key="4">
    <source>
        <dbReference type="Proteomes" id="UP001642464"/>
    </source>
</evidence>